<gene>
    <name evidence="1" type="ORF">JOQ06_017353</name>
</gene>
<sequence>EMVPKPQFNESVGLHPSSLCTALYSAVQQAPGGMFKFPVRPVRMGAVCPLNLCLENLTFDSCAALSHPEAHIQCGPVCRGSTEEVSVITFGLYYFLYIPITPPPPLSELHKLAAATFQASNNGQVQERQEINESTDRGLCSVLKERETMGIVKPHPDLSLTPSPSPTPGPCHFKIDCGEEPLPTRGQRRRQSGVWSRFWTRWIRERNT</sequence>
<evidence type="ECO:0000313" key="1">
    <source>
        <dbReference type="EMBL" id="KAJ4935826.1"/>
    </source>
</evidence>
<feature type="non-terminal residue" evidence="1">
    <location>
        <position position="1"/>
    </location>
</feature>
<feature type="non-terminal residue" evidence="1">
    <location>
        <position position="208"/>
    </location>
</feature>
<protein>
    <submittedName>
        <fullName evidence="1">Uncharacterized protein</fullName>
    </submittedName>
</protein>
<dbReference type="AlphaFoldDB" id="A0AAD6FJ10"/>
<dbReference type="EMBL" id="JAPTMU010000011">
    <property type="protein sequence ID" value="KAJ4935826.1"/>
    <property type="molecule type" value="Genomic_DNA"/>
</dbReference>
<comment type="caution">
    <text evidence="1">The sequence shown here is derived from an EMBL/GenBank/DDBJ whole genome shotgun (WGS) entry which is preliminary data.</text>
</comment>
<dbReference type="Proteomes" id="UP001219934">
    <property type="component" value="Unassembled WGS sequence"/>
</dbReference>
<evidence type="ECO:0000313" key="2">
    <source>
        <dbReference type="Proteomes" id="UP001219934"/>
    </source>
</evidence>
<proteinExistence type="predicted"/>
<name>A0AAD6FJ10_9TELE</name>
<reference evidence="1" key="1">
    <citation type="submission" date="2022-11" db="EMBL/GenBank/DDBJ databases">
        <title>Chromosome-level genome of Pogonophryne albipinna.</title>
        <authorList>
            <person name="Jo E."/>
        </authorList>
    </citation>
    <scope>NUCLEOTIDE SEQUENCE</scope>
    <source>
        <strain evidence="1">SGF0006</strain>
        <tissue evidence="1">Muscle</tissue>
    </source>
</reference>
<organism evidence="1 2">
    <name type="scientific">Pogonophryne albipinna</name>
    <dbReference type="NCBI Taxonomy" id="1090488"/>
    <lineage>
        <taxon>Eukaryota</taxon>
        <taxon>Metazoa</taxon>
        <taxon>Chordata</taxon>
        <taxon>Craniata</taxon>
        <taxon>Vertebrata</taxon>
        <taxon>Euteleostomi</taxon>
        <taxon>Actinopterygii</taxon>
        <taxon>Neopterygii</taxon>
        <taxon>Teleostei</taxon>
        <taxon>Neoteleostei</taxon>
        <taxon>Acanthomorphata</taxon>
        <taxon>Eupercaria</taxon>
        <taxon>Perciformes</taxon>
        <taxon>Notothenioidei</taxon>
        <taxon>Pogonophryne</taxon>
    </lineage>
</organism>
<accession>A0AAD6FJ10</accession>
<keyword evidence="2" id="KW-1185">Reference proteome</keyword>